<feature type="compositionally biased region" description="Low complexity" evidence="1">
    <location>
        <begin position="360"/>
        <end position="369"/>
    </location>
</feature>
<dbReference type="KEGG" id="psoj:PHYSODRAFT_260569"/>
<dbReference type="RefSeq" id="XP_009539922.1">
    <property type="nucleotide sequence ID" value="XM_009541627.1"/>
</dbReference>
<keyword evidence="3" id="KW-1185">Reference proteome</keyword>
<proteinExistence type="predicted"/>
<feature type="region of interest" description="Disordered" evidence="1">
    <location>
        <begin position="1"/>
        <end position="97"/>
    </location>
</feature>
<dbReference type="EMBL" id="JH159177">
    <property type="protein sequence ID" value="EGZ04631.1"/>
    <property type="molecule type" value="Genomic_DNA"/>
</dbReference>
<feature type="compositionally biased region" description="Polar residues" evidence="1">
    <location>
        <begin position="43"/>
        <end position="58"/>
    </location>
</feature>
<protein>
    <submittedName>
        <fullName evidence="2">Uncharacterized protein</fullName>
    </submittedName>
</protein>
<dbReference type="AlphaFoldDB" id="G5AIM1"/>
<feature type="compositionally biased region" description="Basic residues" evidence="1">
    <location>
        <begin position="59"/>
        <end position="71"/>
    </location>
</feature>
<evidence type="ECO:0000313" key="2">
    <source>
        <dbReference type="EMBL" id="EGZ04631.1"/>
    </source>
</evidence>
<feature type="region of interest" description="Disordered" evidence="1">
    <location>
        <begin position="311"/>
        <end position="338"/>
    </location>
</feature>
<organism evidence="2 3">
    <name type="scientific">Phytophthora sojae (strain P6497)</name>
    <name type="common">Soybean stem and root rot agent</name>
    <name type="synonym">Phytophthora megasperma f. sp. glycines</name>
    <dbReference type="NCBI Taxonomy" id="1094619"/>
    <lineage>
        <taxon>Eukaryota</taxon>
        <taxon>Sar</taxon>
        <taxon>Stramenopiles</taxon>
        <taxon>Oomycota</taxon>
        <taxon>Peronosporomycetes</taxon>
        <taxon>Peronosporales</taxon>
        <taxon>Peronosporaceae</taxon>
        <taxon>Phytophthora</taxon>
    </lineage>
</organism>
<dbReference type="GeneID" id="20639193"/>
<reference evidence="2 3" key="1">
    <citation type="journal article" date="2006" name="Science">
        <title>Phytophthora genome sequences uncover evolutionary origins and mechanisms of pathogenesis.</title>
        <authorList>
            <person name="Tyler B.M."/>
            <person name="Tripathy S."/>
            <person name="Zhang X."/>
            <person name="Dehal P."/>
            <person name="Jiang R.H."/>
            <person name="Aerts A."/>
            <person name="Arredondo F.D."/>
            <person name="Baxter L."/>
            <person name="Bensasson D."/>
            <person name="Beynon J.L."/>
            <person name="Chapman J."/>
            <person name="Damasceno C.M."/>
            <person name="Dorrance A.E."/>
            <person name="Dou D."/>
            <person name="Dickerman A.W."/>
            <person name="Dubchak I.L."/>
            <person name="Garbelotto M."/>
            <person name="Gijzen M."/>
            <person name="Gordon S.G."/>
            <person name="Govers F."/>
            <person name="Grunwald N.J."/>
            <person name="Huang W."/>
            <person name="Ivors K.L."/>
            <person name="Jones R.W."/>
            <person name="Kamoun S."/>
            <person name="Krampis K."/>
            <person name="Lamour K.H."/>
            <person name="Lee M.K."/>
            <person name="McDonald W.H."/>
            <person name="Medina M."/>
            <person name="Meijer H.J."/>
            <person name="Nordberg E.K."/>
            <person name="Maclean D.J."/>
            <person name="Ospina-Giraldo M.D."/>
            <person name="Morris P.F."/>
            <person name="Phuntumart V."/>
            <person name="Putnam N.H."/>
            <person name="Rash S."/>
            <person name="Rose J.K."/>
            <person name="Sakihama Y."/>
            <person name="Salamov A.A."/>
            <person name="Savidor A."/>
            <person name="Scheuring C.F."/>
            <person name="Smith B.M."/>
            <person name="Sobral B.W."/>
            <person name="Terry A."/>
            <person name="Torto-Alalibo T.A."/>
            <person name="Win J."/>
            <person name="Xu Z."/>
            <person name="Zhang H."/>
            <person name="Grigoriev I.V."/>
            <person name="Rokhsar D.S."/>
            <person name="Boore J.L."/>
        </authorList>
    </citation>
    <scope>NUCLEOTIDE SEQUENCE [LARGE SCALE GENOMIC DNA]</scope>
    <source>
        <strain evidence="2 3">P6497</strain>
    </source>
</reference>
<dbReference type="Proteomes" id="UP000002640">
    <property type="component" value="Unassembled WGS sequence"/>
</dbReference>
<sequence>MLMRSRHTERNSPPVGMGKHRGRAGGGRPAAPRGDALVVVNPSMLQSSARAGSKPQQSGKKKAQNQPKKRKADGNGSNGSNKAQKKRKKQQEGKTIVSNVAVSSAAKLTVEEGGGASCSVLRVKRDGDLLAGLYWVLQSRNSPRACVVALPSQFETLPPQLAAMLKHLGFQAVALHRKMTAGQRNETVQRLKSSTATTPLHAMVLVTTDHLLASAAYAKADVTLVGGVSAAAADVASAKFAHVHQVTAAAAGMGVELLNSSAFKPEMTTPCLQQLQARLKLAGQIVDIAQRVGKTGAATQDGDDKWARKFAKGADLDDDDDESGQKKKKKRAMTPNEQRLQALTEKLYVSLTRKLSGLKSSNSNAAASSEQETDSQHRREKLEVLGLVTVNAAVGTAMTDERTSAQTRWMDFAEGRAHGGQWEGAVRHGASKDATSLAVREKLCAARGRAKDDTFLSKWAPNKEPVDADKWGGAFGKVCGHNEVVMNTLRSFYPQEVLNSKVCSKLFPAPGNQGFDGCLEHLRLACMAQGKSMTLWDAEYFVFISSRGRVTWSKKSQLLSLSLASLQCLVPALRSWTTACEGHMPPSAVLRAIQLCCQLGSGDKRSSDDNLPPKALKRIVTFAFGGSARLWRQIAKVQTPLEEETVYDAQ</sequence>
<feature type="compositionally biased region" description="Basic and acidic residues" evidence="1">
    <location>
        <begin position="1"/>
        <end position="10"/>
    </location>
</feature>
<dbReference type="SMR" id="G5AIM1"/>
<gene>
    <name evidence="2" type="ORF">PHYSODRAFT_260569</name>
</gene>
<accession>G5AIM1</accession>
<name>G5AIM1_PHYSP</name>
<dbReference type="InParanoid" id="G5AIM1"/>
<evidence type="ECO:0000256" key="1">
    <source>
        <dbReference type="SAM" id="MobiDB-lite"/>
    </source>
</evidence>
<feature type="region of interest" description="Disordered" evidence="1">
    <location>
        <begin position="359"/>
        <end position="379"/>
    </location>
</feature>
<dbReference type="OMA" id="WRQIAKV"/>
<evidence type="ECO:0000313" key="3">
    <source>
        <dbReference type="Proteomes" id="UP000002640"/>
    </source>
</evidence>